<organism evidence="1 2">
    <name type="scientific">Paractinoplanes rishiriensis</name>
    <dbReference type="NCBI Taxonomy" id="1050105"/>
    <lineage>
        <taxon>Bacteria</taxon>
        <taxon>Bacillati</taxon>
        <taxon>Actinomycetota</taxon>
        <taxon>Actinomycetes</taxon>
        <taxon>Micromonosporales</taxon>
        <taxon>Micromonosporaceae</taxon>
        <taxon>Paractinoplanes</taxon>
    </lineage>
</organism>
<comment type="caution">
    <text evidence="1">The sequence shown here is derived from an EMBL/GenBank/DDBJ whole genome shotgun (WGS) entry which is preliminary data.</text>
</comment>
<keyword evidence="2" id="KW-1185">Reference proteome</keyword>
<dbReference type="EMBL" id="BOMV01000128">
    <property type="protein sequence ID" value="GIF02294.1"/>
    <property type="molecule type" value="Genomic_DNA"/>
</dbReference>
<name>A0A919N030_9ACTN</name>
<dbReference type="AlphaFoldDB" id="A0A919N030"/>
<proteinExistence type="predicted"/>
<reference evidence="1" key="1">
    <citation type="submission" date="2021-01" db="EMBL/GenBank/DDBJ databases">
        <title>Whole genome shotgun sequence of Actinoplanes rishiriensis NBRC 108556.</title>
        <authorList>
            <person name="Komaki H."/>
            <person name="Tamura T."/>
        </authorList>
    </citation>
    <scope>NUCLEOTIDE SEQUENCE</scope>
    <source>
        <strain evidence="1">NBRC 108556</strain>
    </source>
</reference>
<evidence type="ECO:0000313" key="1">
    <source>
        <dbReference type="EMBL" id="GIF02294.1"/>
    </source>
</evidence>
<dbReference type="Proteomes" id="UP000636960">
    <property type="component" value="Unassembled WGS sequence"/>
</dbReference>
<evidence type="ECO:0000313" key="2">
    <source>
        <dbReference type="Proteomes" id="UP000636960"/>
    </source>
</evidence>
<protein>
    <submittedName>
        <fullName evidence="1">Uncharacterized protein</fullName>
    </submittedName>
</protein>
<accession>A0A919N030</accession>
<gene>
    <name evidence="1" type="ORF">Ari01nite_97580</name>
</gene>
<sequence length="81" mass="8715">MVRVAGLLGAEREWLARRDLDGKPEDHPDEIWELDANEVAAAISMDVGWHHPVTTDVTGLPVLASAPGTDSAKLPAGIYEI</sequence>